<proteinExistence type="inferred from homology"/>
<dbReference type="CDD" id="cd00069">
    <property type="entry name" value="GHB_like"/>
    <property type="match status" value="1"/>
</dbReference>
<gene>
    <name evidence="14" type="primary">tshb_0</name>
    <name evidence="14" type="ORF">N1851_002910</name>
</gene>
<evidence type="ECO:0000256" key="1">
    <source>
        <dbReference type="ARBA" id="ARBA00003920"/>
    </source>
</evidence>
<dbReference type="PANTHER" id="PTHR11515:SF29">
    <property type="entry name" value="THYROTROPIN SUBUNIT BETA-LIKE"/>
    <property type="match status" value="1"/>
</dbReference>
<comment type="subunit">
    <text evidence="4">Heterodimer of an alpha and a beta chain.</text>
</comment>
<keyword evidence="5" id="KW-0964">Secreted</keyword>
<evidence type="ECO:0000256" key="12">
    <source>
        <dbReference type="SAM" id="SignalP"/>
    </source>
</evidence>
<keyword evidence="7" id="KW-1015">Disulfide bond</keyword>
<organism evidence="14 15">
    <name type="scientific">Merluccius polli</name>
    <name type="common">Benguela hake</name>
    <name type="synonym">Merluccius cadenati</name>
    <dbReference type="NCBI Taxonomy" id="89951"/>
    <lineage>
        <taxon>Eukaryota</taxon>
        <taxon>Metazoa</taxon>
        <taxon>Chordata</taxon>
        <taxon>Craniata</taxon>
        <taxon>Vertebrata</taxon>
        <taxon>Euteleostomi</taxon>
        <taxon>Actinopterygii</taxon>
        <taxon>Neopterygii</taxon>
        <taxon>Teleostei</taxon>
        <taxon>Neoteleostei</taxon>
        <taxon>Acanthomorphata</taxon>
        <taxon>Zeiogadaria</taxon>
        <taxon>Gadariae</taxon>
        <taxon>Gadiformes</taxon>
        <taxon>Gadoidei</taxon>
        <taxon>Merlucciidae</taxon>
        <taxon>Merluccius</taxon>
    </lineage>
</organism>
<feature type="signal peptide" evidence="12">
    <location>
        <begin position="1"/>
        <end position="20"/>
    </location>
</feature>
<dbReference type="GO" id="GO:0010817">
    <property type="term" value="P:regulation of hormone levels"/>
    <property type="evidence" value="ECO:0007669"/>
    <property type="project" value="UniProtKB-ARBA"/>
</dbReference>
<evidence type="ECO:0000256" key="9">
    <source>
        <dbReference type="ARBA" id="ARBA00069434"/>
    </source>
</evidence>
<comment type="function">
    <text evidence="1">Involved in gametogenesis and steroidogenesis.</text>
</comment>
<feature type="domain" description="Glycoprotein hormone subunit beta" evidence="13">
    <location>
        <begin position="21"/>
        <end position="123"/>
    </location>
</feature>
<dbReference type="FunFam" id="2.10.90.10:FF:000007">
    <property type="entry name" value="Luteinizing hormone beta subunit"/>
    <property type="match status" value="1"/>
</dbReference>
<evidence type="ECO:0000256" key="3">
    <source>
        <dbReference type="ARBA" id="ARBA00006552"/>
    </source>
</evidence>
<accession>A0AA47PCP7</accession>
<reference evidence="14" key="1">
    <citation type="journal article" date="2023" name="Front. Mar. Sci.">
        <title>A new Merluccius polli reference genome to investigate the effects of global change in West African waters.</title>
        <authorList>
            <person name="Mateo J.L."/>
            <person name="Blanco-Fernandez C."/>
            <person name="Garcia-Vazquez E."/>
            <person name="Machado-Schiaffino G."/>
        </authorList>
    </citation>
    <scope>NUCLEOTIDE SEQUENCE</scope>
    <source>
        <strain evidence="14">C29</strain>
        <tissue evidence="14">Fin</tissue>
    </source>
</reference>
<dbReference type="EMBL" id="JAOPHQ010000344">
    <property type="protein sequence ID" value="KAK0154777.1"/>
    <property type="molecule type" value="Genomic_DNA"/>
</dbReference>
<evidence type="ECO:0000256" key="6">
    <source>
        <dbReference type="ARBA" id="ARBA00022702"/>
    </source>
</evidence>
<dbReference type="PANTHER" id="PTHR11515">
    <property type="entry name" value="GLYCOPROTEIN HORMONE BETA CHAIN"/>
    <property type="match status" value="1"/>
</dbReference>
<protein>
    <recommendedName>
        <fullName evidence="9">Gonadotropin subunit beta-2</fullName>
    </recommendedName>
    <alternativeName>
        <fullName evidence="10">GTH-II-beta</fullName>
    </alternativeName>
    <alternativeName>
        <fullName evidence="11">Gonadotropin beta-II chain</fullName>
    </alternativeName>
</protein>
<evidence type="ECO:0000256" key="11">
    <source>
        <dbReference type="ARBA" id="ARBA00081883"/>
    </source>
</evidence>
<dbReference type="Pfam" id="PF00007">
    <property type="entry name" value="Cys_knot"/>
    <property type="match status" value="1"/>
</dbReference>
<dbReference type="SMART" id="SM00068">
    <property type="entry name" value="GHB"/>
    <property type="match status" value="1"/>
</dbReference>
<evidence type="ECO:0000313" key="15">
    <source>
        <dbReference type="Proteomes" id="UP001174136"/>
    </source>
</evidence>
<evidence type="ECO:0000256" key="10">
    <source>
        <dbReference type="ARBA" id="ARBA00077521"/>
    </source>
</evidence>
<keyword evidence="15" id="KW-1185">Reference proteome</keyword>
<evidence type="ECO:0000256" key="4">
    <source>
        <dbReference type="ARBA" id="ARBA00011870"/>
    </source>
</evidence>
<evidence type="ECO:0000259" key="13">
    <source>
        <dbReference type="Pfam" id="PF00007"/>
    </source>
</evidence>
<evidence type="ECO:0000256" key="2">
    <source>
        <dbReference type="ARBA" id="ARBA00004613"/>
    </source>
</evidence>
<dbReference type="AlphaFoldDB" id="A0AA47PCP7"/>
<keyword evidence="6" id="KW-0372">Hormone</keyword>
<feature type="chain" id="PRO_5041267866" description="Gonadotropin subunit beta-2" evidence="12">
    <location>
        <begin position="21"/>
        <end position="139"/>
    </location>
</feature>
<comment type="similarity">
    <text evidence="3">Belongs to the glycoprotein hormones subunit beta family.</text>
</comment>
<dbReference type="SUPFAM" id="SSF57501">
    <property type="entry name" value="Cystine-knot cytokines"/>
    <property type="match status" value="1"/>
</dbReference>
<dbReference type="Gene3D" id="2.10.90.10">
    <property type="entry name" value="Cystine-knot cytokines"/>
    <property type="match status" value="1"/>
</dbReference>
<sequence>MSLFVLICVVLCVLIADTMCECTLKNYTLMIEKAECDQCVLINTTICSGYCYTQDTNFRGRVGKHFLIQRGCMPGSLVYRPARVPGCPQNINPVIYYPESHHCQCRHCNRRTHHCVRTSRYPSNRCRKIHHKVKAEDSG</sequence>
<keyword evidence="8" id="KW-0325">Glycoprotein</keyword>
<evidence type="ECO:0000256" key="5">
    <source>
        <dbReference type="ARBA" id="ARBA00022525"/>
    </source>
</evidence>
<evidence type="ECO:0000313" key="14">
    <source>
        <dbReference type="EMBL" id="KAK0154777.1"/>
    </source>
</evidence>
<dbReference type="InterPro" id="IPR006208">
    <property type="entry name" value="Glyco_hormone_CN"/>
</dbReference>
<dbReference type="PROSITE" id="PS00261">
    <property type="entry name" value="GLYCO_HORMONE_BETA_1"/>
    <property type="match status" value="1"/>
</dbReference>
<comment type="caution">
    <text evidence="14">The sequence shown here is derived from an EMBL/GenBank/DDBJ whole genome shotgun (WGS) entry which is preliminary data.</text>
</comment>
<dbReference type="InterPro" id="IPR018245">
    <property type="entry name" value="Gonadotropin_bsu_CS"/>
</dbReference>
<dbReference type="Proteomes" id="UP001174136">
    <property type="component" value="Unassembled WGS sequence"/>
</dbReference>
<dbReference type="InterPro" id="IPR001545">
    <property type="entry name" value="Gonadotropin_bsu"/>
</dbReference>
<dbReference type="GO" id="GO:0007186">
    <property type="term" value="P:G protein-coupled receptor signaling pathway"/>
    <property type="evidence" value="ECO:0007669"/>
    <property type="project" value="TreeGrafter"/>
</dbReference>
<name>A0AA47PCP7_MERPO</name>
<comment type="subcellular location">
    <subcellularLocation>
        <location evidence="2">Secreted</location>
    </subcellularLocation>
</comment>
<evidence type="ECO:0000256" key="8">
    <source>
        <dbReference type="ARBA" id="ARBA00023180"/>
    </source>
</evidence>
<dbReference type="GO" id="GO:0005737">
    <property type="term" value="C:cytoplasm"/>
    <property type="evidence" value="ECO:0007669"/>
    <property type="project" value="TreeGrafter"/>
</dbReference>
<keyword evidence="12" id="KW-0732">Signal</keyword>
<dbReference type="InterPro" id="IPR029034">
    <property type="entry name" value="Cystine-knot_cytokine"/>
</dbReference>
<dbReference type="GO" id="GO:0005615">
    <property type="term" value="C:extracellular space"/>
    <property type="evidence" value="ECO:0007669"/>
    <property type="project" value="TreeGrafter"/>
</dbReference>
<evidence type="ECO:0000256" key="7">
    <source>
        <dbReference type="ARBA" id="ARBA00023157"/>
    </source>
</evidence>
<dbReference type="GO" id="GO:0005179">
    <property type="term" value="F:hormone activity"/>
    <property type="evidence" value="ECO:0007669"/>
    <property type="project" value="UniProtKB-KW"/>
</dbReference>